<name>A0ABP8PSH4_9MICO</name>
<keyword evidence="2" id="KW-1185">Reference proteome</keyword>
<reference evidence="2" key="1">
    <citation type="journal article" date="2019" name="Int. J. Syst. Evol. Microbiol.">
        <title>The Global Catalogue of Microorganisms (GCM) 10K type strain sequencing project: providing services to taxonomists for standard genome sequencing and annotation.</title>
        <authorList>
            <consortium name="The Broad Institute Genomics Platform"/>
            <consortium name="The Broad Institute Genome Sequencing Center for Infectious Disease"/>
            <person name="Wu L."/>
            <person name="Ma J."/>
        </authorList>
    </citation>
    <scope>NUCLEOTIDE SEQUENCE [LARGE SCALE GENOMIC DNA]</scope>
    <source>
        <strain evidence="2">JCM 17839</strain>
    </source>
</reference>
<gene>
    <name evidence="1" type="ORF">GCM10023171_37590</name>
</gene>
<dbReference type="EMBL" id="BAABGP010000037">
    <property type="protein sequence ID" value="GAA4492461.1"/>
    <property type="molecule type" value="Genomic_DNA"/>
</dbReference>
<sequence length="541" mass="59787">MTEIDYRPKPWTPKAIPTIWVDQATGRGVTSDGAPVRPVIGERRQKPNLTDLLDTAAAYGANRIMLTGKRPEPVPGVKHWLFVQTPRWIPGSHWINAGPPTGRFSHESTGFKIEVRTAEEWFDDAPLTPAQAREAWETTAAVMRAADERARMFNSPAATGTNLWALSLPKNVNPVPVDPDIAAEIHATSGQHHYDHLVAGANFSRHEDCVPLIDPAKTKKIREFAYVDGRFMYAGVGRELGIGPARRLNREAASELLFQDPYARARFHVRFRVPENWHHVGLLPVKHQRVEEGWFYPNRPGAVHDTWVDGAELHVAQSAGWEIVPHEAVLFKKARPLDTFTDRMTRARAKVSENRDMNPTIRQAVMSALRSIMLHSIGAFAAGGRDETRVATSLREIPQAYQGDAVQQGKLYVYHVPSNPTSRTSQYYHPELAAQVWGRARARVLLGPSSIGGATSGALRVDPATLVGIQGDALFTTSLPIWSLPVDQGGGDDGKTGRLRLQGYTRGEYATPETLRQRAALKARAERAGLDEALRAIAEVA</sequence>
<evidence type="ECO:0000313" key="1">
    <source>
        <dbReference type="EMBL" id="GAA4492461.1"/>
    </source>
</evidence>
<accession>A0ABP8PSH4</accession>
<comment type="caution">
    <text evidence="1">The sequence shown here is derived from an EMBL/GenBank/DDBJ whole genome shotgun (WGS) entry which is preliminary data.</text>
</comment>
<evidence type="ECO:0000313" key="2">
    <source>
        <dbReference type="Proteomes" id="UP001500731"/>
    </source>
</evidence>
<dbReference type="Proteomes" id="UP001500731">
    <property type="component" value="Unassembled WGS sequence"/>
</dbReference>
<dbReference type="RefSeq" id="WP_345189055.1">
    <property type="nucleotide sequence ID" value="NZ_BAABGP010000037.1"/>
</dbReference>
<protein>
    <submittedName>
        <fullName evidence="1">Uncharacterized protein</fullName>
    </submittedName>
</protein>
<proteinExistence type="predicted"/>
<organism evidence="1 2">
    <name type="scientific">Microbacterium panaciterrae</name>
    <dbReference type="NCBI Taxonomy" id="985759"/>
    <lineage>
        <taxon>Bacteria</taxon>
        <taxon>Bacillati</taxon>
        <taxon>Actinomycetota</taxon>
        <taxon>Actinomycetes</taxon>
        <taxon>Micrococcales</taxon>
        <taxon>Microbacteriaceae</taxon>
        <taxon>Microbacterium</taxon>
    </lineage>
</organism>